<feature type="region of interest" description="Disordered" evidence="1">
    <location>
        <begin position="121"/>
        <end position="141"/>
    </location>
</feature>
<sequence>MQDQTITERAAKPFFVAYAKCGMAIPLAASSHLLTLPYPMQAGQSRLIALSCGRVECKPRQTIVLAGVLAVARGRSGNQILSWRRALDVLRRSAAIARSHQPARLGLFASRLPRIDAVAAVERDQSSRRRHPSDGHEQVAH</sequence>
<dbReference type="RefSeq" id="WP_146091918.1">
    <property type="nucleotide sequence ID" value="NZ_JBJGBS010000114.1"/>
</dbReference>
<dbReference type="EMBL" id="JBJGBS010000114">
    <property type="protein sequence ID" value="MFO3706752.1"/>
    <property type="molecule type" value="Genomic_DNA"/>
</dbReference>
<reference evidence="2 3" key="1">
    <citation type="submission" date="2024-11" db="EMBL/GenBank/DDBJ databases">
        <title>Genome sequencing of Xanthomonas codiaei.</title>
        <authorList>
            <person name="Studholme D.J."/>
        </authorList>
    </citation>
    <scope>NUCLEOTIDE SEQUENCE [LARGE SCALE GENOMIC DNA]</scope>
    <source>
        <strain evidence="2 3">NCPPB 4350</strain>
    </source>
</reference>
<comment type="caution">
    <text evidence="2">The sequence shown here is derived from an EMBL/GenBank/DDBJ whole genome shotgun (WGS) entry which is preliminary data.</text>
</comment>
<dbReference type="Proteomes" id="UP001637990">
    <property type="component" value="Unassembled WGS sequence"/>
</dbReference>
<protein>
    <submittedName>
        <fullName evidence="2">Uncharacterized protein</fullName>
    </submittedName>
</protein>
<name>A0ABW9MRA2_9XANT</name>
<keyword evidence="3" id="KW-1185">Reference proteome</keyword>
<gene>
    <name evidence="2" type="ORF">ACI6Q5_17660</name>
</gene>
<evidence type="ECO:0000313" key="2">
    <source>
        <dbReference type="EMBL" id="MFO3706752.1"/>
    </source>
</evidence>
<evidence type="ECO:0000256" key="1">
    <source>
        <dbReference type="SAM" id="MobiDB-lite"/>
    </source>
</evidence>
<accession>A0ABW9MRA2</accession>
<organism evidence="2 3">
    <name type="scientific">Xanthomonas codiaei</name>
    <dbReference type="NCBI Taxonomy" id="56463"/>
    <lineage>
        <taxon>Bacteria</taxon>
        <taxon>Pseudomonadati</taxon>
        <taxon>Pseudomonadota</taxon>
        <taxon>Gammaproteobacteria</taxon>
        <taxon>Lysobacterales</taxon>
        <taxon>Lysobacteraceae</taxon>
        <taxon>Xanthomonas</taxon>
    </lineage>
</organism>
<evidence type="ECO:0000313" key="3">
    <source>
        <dbReference type="Proteomes" id="UP001637990"/>
    </source>
</evidence>
<proteinExistence type="predicted"/>